<dbReference type="EMBL" id="FSRM01000001">
    <property type="protein sequence ID" value="SIO11696.1"/>
    <property type="molecule type" value="Genomic_DNA"/>
</dbReference>
<dbReference type="RefSeq" id="WP_143787516.1">
    <property type="nucleotide sequence ID" value="NZ_FSRM01000001.1"/>
</dbReference>
<evidence type="ECO:0000313" key="3">
    <source>
        <dbReference type="Proteomes" id="UP000184693"/>
    </source>
</evidence>
<sequence>MKTRSSFEICLPLAVFGVACLASLPTLILSLLWLTLGACSVGHRSLEEFPADGIPRHWLRGPRSIILWLYHLAWWPWYMRSELQQLGGSIANALGKMRHHGRNGTTDTSSKRRTHDEEG</sequence>
<proteinExistence type="predicted"/>
<organism evidence="2 3">
    <name type="scientific">Paraburkholderia phenazinium</name>
    <dbReference type="NCBI Taxonomy" id="60549"/>
    <lineage>
        <taxon>Bacteria</taxon>
        <taxon>Pseudomonadati</taxon>
        <taxon>Pseudomonadota</taxon>
        <taxon>Betaproteobacteria</taxon>
        <taxon>Burkholderiales</taxon>
        <taxon>Burkholderiaceae</taxon>
        <taxon>Paraburkholderia</taxon>
    </lineage>
</organism>
<dbReference type="OrthoDB" id="9102970at2"/>
<evidence type="ECO:0000256" key="1">
    <source>
        <dbReference type="SAM" id="MobiDB-lite"/>
    </source>
</evidence>
<name>A0A1N6GVZ7_9BURK</name>
<dbReference type="AlphaFoldDB" id="A0A1N6GVZ7"/>
<accession>A0A1N6GVZ7</accession>
<gene>
    <name evidence="2" type="ORF">SAMN05444168_2738</name>
</gene>
<dbReference type="PROSITE" id="PS51257">
    <property type="entry name" value="PROKAR_LIPOPROTEIN"/>
    <property type="match status" value="1"/>
</dbReference>
<evidence type="ECO:0000313" key="2">
    <source>
        <dbReference type="EMBL" id="SIO11696.1"/>
    </source>
</evidence>
<dbReference type="Proteomes" id="UP000184693">
    <property type="component" value="Unassembled WGS sequence"/>
</dbReference>
<reference evidence="2 3" key="1">
    <citation type="submission" date="2016-11" db="EMBL/GenBank/DDBJ databases">
        <authorList>
            <person name="Jaros S."/>
            <person name="Januszkiewicz K."/>
            <person name="Wedrychowicz H."/>
        </authorList>
    </citation>
    <scope>NUCLEOTIDE SEQUENCE [LARGE SCALE GENOMIC DNA]</scope>
    <source>
        <strain evidence="2 3">GAS86</strain>
    </source>
</reference>
<protein>
    <submittedName>
        <fullName evidence="2">Uncharacterized protein</fullName>
    </submittedName>
</protein>
<feature type="region of interest" description="Disordered" evidence="1">
    <location>
        <begin position="97"/>
        <end position="119"/>
    </location>
</feature>